<keyword evidence="1" id="KW-0472">Membrane</keyword>
<evidence type="ECO:0000256" key="1">
    <source>
        <dbReference type="SAM" id="Phobius"/>
    </source>
</evidence>
<evidence type="ECO:0000313" key="2">
    <source>
        <dbReference type="EMBL" id="KAK8837324.1"/>
    </source>
</evidence>
<keyword evidence="1" id="KW-0812">Transmembrane</keyword>
<proteinExistence type="predicted"/>
<feature type="transmembrane region" description="Helical" evidence="1">
    <location>
        <begin position="454"/>
        <end position="479"/>
    </location>
</feature>
<sequence>MKSCGKCFDSFKKSYFGLFISQLFDIGNSTGSLVMEILTLFRTFQRLSAPSEFRTKFSPDCFRMFSWAKDFVDIISKSFRTTPFSNFELFSIYVFIFPLSILTFISTTAFGYRFVFFCIILGGCLALSTGITFFKVDRQIATIITCIGAGAIALYCLVSLCCFCSDRKSKKKVSNENNDDEDEENNNMVNNYNGLGYSFSFSALIFHSLMIPILLKRWKLTKIIAIFLFIILVLLLFGEITFRSFLGDKAINLITKLNDFINNCLSLLIIPSTEVFFKLVDNDFKNNLYPLLGYLANSIVLPLLLILSMVIIQTPSLENKYKKSESYKFNFYYFFELIDTVKQIGYAIAIAFDVIWVCLIIEILWVILVFSIRPFVGISDYSLSAGNSFVLIVSNSILLYSSKNQSKYFSLAVCIIFIIMACIPAILSLYLFFIYDFDTNPDDTDDEKKNQASFKMWTITTYLSPIAWLFYGLNVLSLYK</sequence>
<reference evidence="2 3" key="1">
    <citation type="submission" date="2024-04" db="EMBL/GenBank/DDBJ databases">
        <title>Tritrichomonas musculus Genome.</title>
        <authorList>
            <person name="Alves-Ferreira E."/>
            <person name="Grigg M."/>
            <person name="Lorenzi H."/>
            <person name="Galac M."/>
        </authorList>
    </citation>
    <scope>NUCLEOTIDE SEQUENCE [LARGE SCALE GENOMIC DNA]</scope>
    <source>
        <strain evidence="2 3">EAF2021</strain>
    </source>
</reference>
<evidence type="ECO:0000313" key="3">
    <source>
        <dbReference type="Proteomes" id="UP001470230"/>
    </source>
</evidence>
<accession>A0ABR2GTQ4</accession>
<feature type="transmembrane region" description="Helical" evidence="1">
    <location>
        <begin position="114"/>
        <end position="134"/>
    </location>
</feature>
<name>A0ABR2GTQ4_9EUKA</name>
<feature type="transmembrane region" description="Helical" evidence="1">
    <location>
        <begin position="408"/>
        <end position="434"/>
    </location>
</feature>
<dbReference type="Proteomes" id="UP001470230">
    <property type="component" value="Unassembled WGS sequence"/>
</dbReference>
<feature type="transmembrane region" description="Helical" evidence="1">
    <location>
        <begin position="195"/>
        <end position="214"/>
    </location>
</feature>
<feature type="transmembrane region" description="Helical" evidence="1">
    <location>
        <begin position="344"/>
        <end position="369"/>
    </location>
</feature>
<feature type="transmembrane region" description="Helical" evidence="1">
    <location>
        <begin position="260"/>
        <end position="279"/>
    </location>
</feature>
<feature type="transmembrane region" description="Helical" evidence="1">
    <location>
        <begin position="140"/>
        <end position="164"/>
    </location>
</feature>
<dbReference type="EMBL" id="JAPFFF010000060">
    <property type="protein sequence ID" value="KAK8837324.1"/>
    <property type="molecule type" value="Genomic_DNA"/>
</dbReference>
<keyword evidence="1" id="KW-1133">Transmembrane helix</keyword>
<protein>
    <submittedName>
        <fullName evidence="2">Uncharacterized protein</fullName>
    </submittedName>
</protein>
<feature type="transmembrane region" description="Helical" evidence="1">
    <location>
        <begin position="291"/>
        <end position="312"/>
    </location>
</feature>
<feature type="transmembrane region" description="Helical" evidence="1">
    <location>
        <begin position="220"/>
        <end position="240"/>
    </location>
</feature>
<comment type="caution">
    <text evidence="2">The sequence shown here is derived from an EMBL/GenBank/DDBJ whole genome shotgun (WGS) entry which is preliminary data.</text>
</comment>
<feature type="transmembrane region" description="Helical" evidence="1">
    <location>
        <begin position="89"/>
        <end position="107"/>
    </location>
</feature>
<organism evidence="2 3">
    <name type="scientific">Tritrichomonas musculus</name>
    <dbReference type="NCBI Taxonomy" id="1915356"/>
    <lineage>
        <taxon>Eukaryota</taxon>
        <taxon>Metamonada</taxon>
        <taxon>Parabasalia</taxon>
        <taxon>Tritrichomonadida</taxon>
        <taxon>Tritrichomonadidae</taxon>
        <taxon>Tritrichomonas</taxon>
    </lineage>
</organism>
<feature type="transmembrane region" description="Helical" evidence="1">
    <location>
        <begin position="381"/>
        <end position="401"/>
    </location>
</feature>
<gene>
    <name evidence="2" type="ORF">M9Y10_036757</name>
</gene>
<keyword evidence="3" id="KW-1185">Reference proteome</keyword>